<proteinExistence type="predicted"/>
<gene>
    <name evidence="1" type="ORF">THAOC_13090</name>
</gene>
<reference evidence="1 2" key="1">
    <citation type="journal article" date="2012" name="Genome Biol.">
        <title>Genome and low-iron response of an oceanic diatom adapted to chronic iron limitation.</title>
        <authorList>
            <person name="Lommer M."/>
            <person name="Specht M."/>
            <person name="Roy A.S."/>
            <person name="Kraemer L."/>
            <person name="Andreson R."/>
            <person name="Gutowska M.A."/>
            <person name="Wolf J."/>
            <person name="Bergner S.V."/>
            <person name="Schilhabel M.B."/>
            <person name="Klostermeier U.C."/>
            <person name="Beiko R.G."/>
            <person name="Rosenstiel P."/>
            <person name="Hippler M."/>
            <person name="Laroche J."/>
        </authorList>
    </citation>
    <scope>NUCLEOTIDE SEQUENCE [LARGE SCALE GENOMIC DNA]</scope>
    <source>
        <strain evidence="1 2">CCMP1005</strain>
    </source>
</reference>
<evidence type="ECO:0000313" key="2">
    <source>
        <dbReference type="Proteomes" id="UP000266841"/>
    </source>
</evidence>
<sequence length="148" mass="16216">MRLANGCLARWRSTTMRPRAGASRLVVGRIRKAKDRSNIGRQQFVAPYLYDDGAHKNVCRRVLPPVWSGECPMLLSVPPSSREAAPPGVGTSWRKPIVLPGPSRRTIARVDICCDGGGGWREQGPSPLRGAVQGYREGLQDAPTALWE</sequence>
<dbReference type="AlphaFoldDB" id="K0T6E1"/>
<comment type="caution">
    <text evidence="1">The sequence shown here is derived from an EMBL/GenBank/DDBJ whole genome shotgun (WGS) entry which is preliminary data.</text>
</comment>
<protein>
    <submittedName>
        <fullName evidence="1">Uncharacterized protein</fullName>
    </submittedName>
</protein>
<dbReference type="EMBL" id="AGNL01015326">
    <property type="protein sequence ID" value="EJK66012.1"/>
    <property type="molecule type" value="Genomic_DNA"/>
</dbReference>
<dbReference type="Proteomes" id="UP000266841">
    <property type="component" value="Unassembled WGS sequence"/>
</dbReference>
<organism evidence="1 2">
    <name type="scientific">Thalassiosira oceanica</name>
    <name type="common">Marine diatom</name>
    <dbReference type="NCBI Taxonomy" id="159749"/>
    <lineage>
        <taxon>Eukaryota</taxon>
        <taxon>Sar</taxon>
        <taxon>Stramenopiles</taxon>
        <taxon>Ochrophyta</taxon>
        <taxon>Bacillariophyta</taxon>
        <taxon>Coscinodiscophyceae</taxon>
        <taxon>Thalassiosirophycidae</taxon>
        <taxon>Thalassiosirales</taxon>
        <taxon>Thalassiosiraceae</taxon>
        <taxon>Thalassiosira</taxon>
    </lineage>
</organism>
<evidence type="ECO:0000313" key="1">
    <source>
        <dbReference type="EMBL" id="EJK66012.1"/>
    </source>
</evidence>
<keyword evidence="2" id="KW-1185">Reference proteome</keyword>
<accession>K0T6E1</accession>
<name>K0T6E1_THAOC</name>